<evidence type="ECO:0000313" key="8">
    <source>
        <dbReference type="Proteomes" id="UP000000852"/>
    </source>
</evidence>
<dbReference type="InterPro" id="IPR039425">
    <property type="entry name" value="RNA_pol_sigma-70-like"/>
</dbReference>
<sequence length="202" mass="23145">MIILEDSYQNNLLVRLKTGDETAFNGIYEAYSKPMYLKILSMTKDKDVADELLQELFIRLWDNKEKIIPGKSFQSYLYTITRNLVYNYFRKVASDNSLIEQMLLRGTDHYLNAEEVLLSKESAALLKNAIDQLSPQRKMVFELCKIDGKSYDEVSKLLGISVATVNSHITKSMQLIKAYLIKHQDTGLLFIGLYLASDLIGK</sequence>
<dbReference type="eggNOG" id="COG1595">
    <property type="taxonomic scope" value="Bacteria"/>
</dbReference>
<feature type="domain" description="RNA polymerase sigma factor 70 region 4 type 2" evidence="6">
    <location>
        <begin position="125"/>
        <end position="174"/>
    </location>
</feature>
<evidence type="ECO:0000259" key="5">
    <source>
        <dbReference type="Pfam" id="PF04542"/>
    </source>
</evidence>
<accession>C6XVW4</accession>
<keyword evidence="8" id="KW-1185">Reference proteome</keyword>
<evidence type="ECO:0000313" key="7">
    <source>
        <dbReference type="EMBL" id="ACU06189.1"/>
    </source>
</evidence>
<organism evidence="7 8">
    <name type="scientific">Pedobacter heparinus (strain ATCC 13125 / DSM 2366 / CIP 104194 / JCM 7457 / NBRC 12017 / NCIMB 9290 / NRRL B-14731 / HIM 762-3)</name>
    <dbReference type="NCBI Taxonomy" id="485917"/>
    <lineage>
        <taxon>Bacteria</taxon>
        <taxon>Pseudomonadati</taxon>
        <taxon>Bacteroidota</taxon>
        <taxon>Sphingobacteriia</taxon>
        <taxon>Sphingobacteriales</taxon>
        <taxon>Sphingobacteriaceae</taxon>
        <taxon>Pedobacter</taxon>
    </lineage>
</organism>
<dbReference type="PANTHER" id="PTHR43133">
    <property type="entry name" value="RNA POLYMERASE ECF-TYPE SIGMA FACTO"/>
    <property type="match status" value="1"/>
</dbReference>
<reference evidence="7 8" key="1">
    <citation type="journal article" date="2009" name="Stand. Genomic Sci.">
        <title>Complete genome sequence of Pedobacter heparinus type strain (HIM 762-3).</title>
        <authorList>
            <person name="Han C."/>
            <person name="Spring S."/>
            <person name="Lapidus A."/>
            <person name="Del Rio T.G."/>
            <person name="Tice H."/>
            <person name="Copeland A."/>
            <person name="Cheng J.F."/>
            <person name="Lucas S."/>
            <person name="Chen F."/>
            <person name="Nolan M."/>
            <person name="Bruce D."/>
            <person name="Goodwin L."/>
            <person name="Pitluck S."/>
            <person name="Ivanova N."/>
            <person name="Mavromatis K."/>
            <person name="Mikhailova N."/>
            <person name="Pati A."/>
            <person name="Chen A."/>
            <person name="Palaniappan K."/>
            <person name="Land M."/>
            <person name="Hauser L."/>
            <person name="Chang Y.J."/>
            <person name="Jeffries C.C."/>
            <person name="Saunders E."/>
            <person name="Chertkov O."/>
            <person name="Brettin T."/>
            <person name="Goker M."/>
            <person name="Rohde M."/>
            <person name="Bristow J."/>
            <person name="Eisen J.A."/>
            <person name="Markowitz V."/>
            <person name="Hugenholtz P."/>
            <person name="Kyrpides N.C."/>
            <person name="Klenk H.P."/>
            <person name="Detter J.C."/>
        </authorList>
    </citation>
    <scope>NUCLEOTIDE SEQUENCE [LARGE SCALE GENOMIC DNA]</scope>
    <source>
        <strain evidence="8">ATCC 13125 / DSM 2366 / CIP 104194 / JCM 7457 / NBRC 12017 / NCIMB 9290 / NRRL B-14731 / HIM 762-3</strain>
    </source>
</reference>
<dbReference type="InterPro" id="IPR013324">
    <property type="entry name" value="RNA_pol_sigma_r3/r4-like"/>
</dbReference>
<evidence type="ECO:0000259" key="6">
    <source>
        <dbReference type="Pfam" id="PF08281"/>
    </source>
</evidence>
<proteinExistence type="inferred from homology"/>
<dbReference type="GO" id="GO:0016987">
    <property type="term" value="F:sigma factor activity"/>
    <property type="evidence" value="ECO:0007669"/>
    <property type="project" value="UniProtKB-KW"/>
</dbReference>
<evidence type="ECO:0000256" key="1">
    <source>
        <dbReference type="ARBA" id="ARBA00010641"/>
    </source>
</evidence>
<dbReference type="OrthoDB" id="655312at2"/>
<dbReference type="CDD" id="cd06171">
    <property type="entry name" value="Sigma70_r4"/>
    <property type="match status" value="1"/>
</dbReference>
<dbReference type="InterPro" id="IPR014284">
    <property type="entry name" value="RNA_pol_sigma-70_dom"/>
</dbReference>
<dbReference type="InterPro" id="IPR013325">
    <property type="entry name" value="RNA_pol_sigma_r2"/>
</dbReference>
<dbReference type="RefSeq" id="WP_015809797.1">
    <property type="nucleotide sequence ID" value="NC_013061.1"/>
</dbReference>
<dbReference type="SUPFAM" id="SSF88946">
    <property type="entry name" value="Sigma2 domain of RNA polymerase sigma factors"/>
    <property type="match status" value="1"/>
</dbReference>
<keyword evidence="3" id="KW-0731">Sigma factor</keyword>
<dbReference type="EMBL" id="CP001681">
    <property type="protein sequence ID" value="ACU06189.1"/>
    <property type="molecule type" value="Genomic_DNA"/>
</dbReference>
<dbReference type="KEGG" id="phe:Phep_3998"/>
<dbReference type="GO" id="GO:0006352">
    <property type="term" value="P:DNA-templated transcription initiation"/>
    <property type="evidence" value="ECO:0007669"/>
    <property type="project" value="InterPro"/>
</dbReference>
<dbReference type="Pfam" id="PF08281">
    <property type="entry name" value="Sigma70_r4_2"/>
    <property type="match status" value="1"/>
</dbReference>
<evidence type="ECO:0000256" key="2">
    <source>
        <dbReference type="ARBA" id="ARBA00023015"/>
    </source>
</evidence>
<dbReference type="SUPFAM" id="SSF88659">
    <property type="entry name" value="Sigma3 and sigma4 domains of RNA polymerase sigma factors"/>
    <property type="match status" value="1"/>
</dbReference>
<dbReference type="InterPro" id="IPR036388">
    <property type="entry name" value="WH-like_DNA-bd_sf"/>
</dbReference>
<keyword evidence="4" id="KW-0804">Transcription</keyword>
<dbReference type="PANTHER" id="PTHR43133:SF46">
    <property type="entry name" value="RNA POLYMERASE SIGMA-70 FACTOR ECF SUBFAMILY"/>
    <property type="match status" value="1"/>
</dbReference>
<dbReference type="NCBIfam" id="TIGR02937">
    <property type="entry name" value="sigma70-ECF"/>
    <property type="match status" value="1"/>
</dbReference>
<dbReference type="InterPro" id="IPR007627">
    <property type="entry name" value="RNA_pol_sigma70_r2"/>
</dbReference>
<gene>
    <name evidence="7" type="ordered locus">Phep_3998</name>
</gene>
<dbReference type="Pfam" id="PF04542">
    <property type="entry name" value="Sigma70_r2"/>
    <property type="match status" value="1"/>
</dbReference>
<dbReference type="Gene3D" id="1.10.1740.10">
    <property type="match status" value="1"/>
</dbReference>
<comment type="similarity">
    <text evidence="1">Belongs to the sigma-70 factor family. ECF subfamily.</text>
</comment>
<dbReference type="GO" id="GO:0003677">
    <property type="term" value="F:DNA binding"/>
    <property type="evidence" value="ECO:0007669"/>
    <property type="project" value="InterPro"/>
</dbReference>
<dbReference type="HOGENOM" id="CLU_047691_4_1_10"/>
<dbReference type="InterPro" id="IPR013249">
    <property type="entry name" value="RNA_pol_sigma70_r4_t2"/>
</dbReference>
<protein>
    <submittedName>
        <fullName evidence="7">RNA polymerase sigma-70 factor</fullName>
    </submittedName>
</protein>
<evidence type="ECO:0000256" key="3">
    <source>
        <dbReference type="ARBA" id="ARBA00023082"/>
    </source>
</evidence>
<dbReference type="STRING" id="485917.Phep_3998"/>
<dbReference type="Gene3D" id="1.10.10.10">
    <property type="entry name" value="Winged helix-like DNA-binding domain superfamily/Winged helix DNA-binding domain"/>
    <property type="match status" value="1"/>
</dbReference>
<name>C6XVW4_PEDHD</name>
<evidence type="ECO:0000256" key="4">
    <source>
        <dbReference type="ARBA" id="ARBA00023163"/>
    </source>
</evidence>
<dbReference type="AlphaFoldDB" id="C6XVW4"/>
<feature type="domain" description="RNA polymerase sigma-70 region 2" evidence="5">
    <location>
        <begin position="28"/>
        <end position="91"/>
    </location>
</feature>
<dbReference type="Proteomes" id="UP000000852">
    <property type="component" value="Chromosome"/>
</dbReference>
<keyword evidence="2" id="KW-0805">Transcription regulation</keyword>